<evidence type="ECO:0000256" key="2">
    <source>
        <dbReference type="ARBA" id="ARBA00023239"/>
    </source>
</evidence>
<name>A0A8B2NZF2_9HYPH</name>
<gene>
    <name evidence="4" type="ORF">DLJ53_06525</name>
</gene>
<dbReference type="InterPro" id="IPR048332">
    <property type="entry name" value="GD_AH_C"/>
</dbReference>
<proteinExistence type="inferred from homology"/>
<dbReference type="AlphaFoldDB" id="A0A8B2NZF2"/>
<dbReference type="Gene3D" id="2.30.130.110">
    <property type="match status" value="1"/>
</dbReference>
<keyword evidence="2" id="KW-0456">Lyase</keyword>
<comment type="caution">
    <text evidence="4">The sequence shown here is derived from an EMBL/GenBank/DDBJ whole genome shotgun (WGS) entry which is preliminary data.</text>
</comment>
<evidence type="ECO:0000313" key="5">
    <source>
        <dbReference type="Proteomes" id="UP000249590"/>
    </source>
</evidence>
<dbReference type="GO" id="GO:0019698">
    <property type="term" value="P:D-galacturonate catabolic process"/>
    <property type="evidence" value="ECO:0007669"/>
    <property type="project" value="TreeGrafter"/>
</dbReference>
<evidence type="ECO:0000256" key="1">
    <source>
        <dbReference type="ARBA" id="ARBA00010986"/>
    </source>
</evidence>
<protein>
    <submittedName>
        <fullName evidence="4">Galactonate dehydratase</fullName>
    </submittedName>
</protein>
<comment type="similarity">
    <text evidence="1">Belongs to the UxaA family.</text>
</comment>
<dbReference type="OrthoDB" id="9804574at2"/>
<dbReference type="Pfam" id="PF04295">
    <property type="entry name" value="GD_AH_second"/>
    <property type="match status" value="1"/>
</dbReference>
<dbReference type="PANTHER" id="PTHR30536:SF5">
    <property type="entry name" value="ALTRONATE DEHYDRATASE"/>
    <property type="match status" value="1"/>
</dbReference>
<dbReference type="SMART" id="SM00858">
    <property type="entry name" value="SAF"/>
    <property type="match status" value="1"/>
</dbReference>
<dbReference type="Pfam" id="PF20629">
    <property type="entry name" value="GD_AH_C"/>
    <property type="match status" value="1"/>
</dbReference>
<dbReference type="GO" id="GO:0016829">
    <property type="term" value="F:lyase activity"/>
    <property type="evidence" value="ECO:0007669"/>
    <property type="project" value="UniProtKB-KW"/>
</dbReference>
<sequence>MSETLVDTPVRPNDPVIRLDPADNVVVARQDIPAGTEIGSEGVVTLADIPLGHKIATRPIRKGEAILKYNTTIGFAGDDLEPGSYLHVHNVLNGDVAKDYRFAEDYHPADLLPEDRRATFMGIRRADGSVGTRNYIGLFITVNCSATVARKVAAYFDEERLADYPNVDGVVAFVHEQGCGMELTGEPMDLLRRTLAGYIRHPNIAGAVVFSLGCERNNLPKFFEEQSLESGKMLHAVTMQKVGGTAAAIEAGKKAVRDMLPLANEVKREPCSAEHISIGLQCGGSDGFSGLSANPALGKAVDLLVRHGGTAMLSETPELYGVEHTLTARMRSREVGEKFIDRINWWLDYTKGRDTQMNGVVSPGNQDGGLANIIEKALGGSKKGGSAGIEDVYRYAEPVKTKGLVIMDTPGFDPVSATGQIAGGANLICFTTGRGSCFGSFPAPTIKLATNTPMFTRMVGDMDINCGTVIDGQKSLDDMGEEIFQTILRIASGEKSKSEALGVGEEEFAPWPIGVTG</sequence>
<dbReference type="EMBL" id="QHHQ01000001">
    <property type="protein sequence ID" value="RAI04100.1"/>
    <property type="molecule type" value="Genomic_DNA"/>
</dbReference>
<evidence type="ECO:0000259" key="3">
    <source>
        <dbReference type="SMART" id="SM00858"/>
    </source>
</evidence>
<evidence type="ECO:0000313" key="4">
    <source>
        <dbReference type="EMBL" id="RAI04100.1"/>
    </source>
</evidence>
<accession>A0A8B2NZF2</accession>
<dbReference type="PANTHER" id="PTHR30536">
    <property type="entry name" value="ALTRONATE/GALACTARATE DEHYDRATASE"/>
    <property type="match status" value="1"/>
</dbReference>
<dbReference type="CDD" id="cd11613">
    <property type="entry name" value="SAF_AH_GD"/>
    <property type="match status" value="1"/>
</dbReference>
<organism evidence="4 5">
    <name type="scientific">Acuticoccus sediminis</name>
    <dbReference type="NCBI Taxonomy" id="2184697"/>
    <lineage>
        <taxon>Bacteria</taxon>
        <taxon>Pseudomonadati</taxon>
        <taxon>Pseudomonadota</taxon>
        <taxon>Alphaproteobacteria</taxon>
        <taxon>Hyphomicrobiales</taxon>
        <taxon>Amorphaceae</taxon>
        <taxon>Acuticoccus</taxon>
    </lineage>
</organism>
<dbReference type="InterPro" id="IPR007392">
    <property type="entry name" value="GD_AH_second"/>
</dbReference>
<keyword evidence="5" id="KW-1185">Reference proteome</keyword>
<dbReference type="RefSeq" id="WP_111343294.1">
    <property type="nucleotide sequence ID" value="NZ_JAIWKD010000001.1"/>
</dbReference>
<reference evidence="4 5" key="1">
    <citation type="submission" date="2018-05" db="EMBL/GenBank/DDBJ databases">
        <title>Acuticoccus sediminis sp. nov., isolated from deep-sea sediment of Indian Ocean.</title>
        <authorList>
            <person name="Liu X."/>
            <person name="Lai Q."/>
            <person name="Du Y."/>
            <person name="Sun F."/>
            <person name="Zhang X."/>
            <person name="Wang S."/>
            <person name="Shao Z."/>
        </authorList>
    </citation>
    <scope>NUCLEOTIDE SEQUENCE [LARGE SCALE GENOMIC DNA]</scope>
    <source>
        <strain evidence="4 5">PTG4-2</strain>
    </source>
</reference>
<dbReference type="Pfam" id="PF08666">
    <property type="entry name" value="SAF"/>
    <property type="match status" value="1"/>
</dbReference>
<dbReference type="InterPro" id="IPR013974">
    <property type="entry name" value="SAF"/>
</dbReference>
<feature type="domain" description="SAF" evidence="3">
    <location>
        <begin position="23"/>
        <end position="92"/>
    </location>
</feature>
<dbReference type="InterPro" id="IPR044144">
    <property type="entry name" value="SAF_UxaA/GarD"/>
</dbReference>
<dbReference type="InterPro" id="IPR052172">
    <property type="entry name" value="UxaA_altronate/galactarate_dh"/>
</dbReference>
<dbReference type="Proteomes" id="UP000249590">
    <property type="component" value="Unassembled WGS sequence"/>
</dbReference>